<dbReference type="Gene3D" id="2.60.200.20">
    <property type="match status" value="1"/>
</dbReference>
<feature type="region of interest" description="Disordered" evidence="1">
    <location>
        <begin position="212"/>
        <end position="280"/>
    </location>
</feature>
<dbReference type="InterPro" id="IPR008984">
    <property type="entry name" value="SMAD_FHA_dom_sf"/>
</dbReference>
<dbReference type="Proteomes" id="UP000232875">
    <property type="component" value="Unassembled WGS sequence"/>
</dbReference>
<dbReference type="OrthoDB" id="5348546at2759"/>
<name>A0A2N1JGT9_9BASI</name>
<evidence type="ECO:0000313" key="3">
    <source>
        <dbReference type="EMBL" id="PKI85760.1"/>
    </source>
</evidence>
<evidence type="ECO:0000313" key="4">
    <source>
        <dbReference type="Proteomes" id="UP000232875"/>
    </source>
</evidence>
<evidence type="ECO:0000256" key="1">
    <source>
        <dbReference type="SAM" id="MobiDB-lite"/>
    </source>
</evidence>
<dbReference type="Pfam" id="PF00498">
    <property type="entry name" value="FHA"/>
    <property type="match status" value="1"/>
</dbReference>
<feature type="region of interest" description="Disordered" evidence="1">
    <location>
        <begin position="499"/>
        <end position="562"/>
    </location>
</feature>
<evidence type="ECO:0000259" key="2">
    <source>
        <dbReference type="PROSITE" id="PS50006"/>
    </source>
</evidence>
<accession>A0A2N1JGT9</accession>
<feature type="domain" description="FHA" evidence="2">
    <location>
        <begin position="103"/>
        <end position="184"/>
    </location>
</feature>
<organism evidence="3 4">
    <name type="scientific">Malassezia vespertilionis</name>
    <dbReference type="NCBI Taxonomy" id="2020962"/>
    <lineage>
        <taxon>Eukaryota</taxon>
        <taxon>Fungi</taxon>
        <taxon>Dikarya</taxon>
        <taxon>Basidiomycota</taxon>
        <taxon>Ustilaginomycotina</taxon>
        <taxon>Malasseziomycetes</taxon>
        <taxon>Malasseziales</taxon>
        <taxon>Malasseziaceae</taxon>
        <taxon>Malassezia</taxon>
    </lineage>
</organism>
<sequence>MAIATPPPSSDAVVISSPSAPMKHGAYTRRSALATPPPSSPTRDHPFGLFVEALDYAAQRKGTSPIKRAHLLKARTAVVKAPALGIHPAEPLDLLRADHSHTLAIGRAKVLDSDTACTMCPTFIGTLPLVNVCLPGDARHVSRLHAFLRWVPFTSADARPDAIPGTFVLRIVGQNGLIVNGKRLRVGQVVRVEPGKTVIDFFGHPMQFVASEPVVPPAAPPQQRRSDGSSPQKRVVHERDTTDAVPPSSPGVFAREHVPSSPSSDSQCEMPFLPSSPSHRASTLPARCTLAEENSEGTTALHVIDDDPFSAPEPKAKLSESPLVLARDLAARLAQTYDVAGLLAGAIVFHRTATISSSEAVRSVLSTNPGMLRGEAGARTIAYSPSKCRLQSESDGRVPAYGQAIAGWQEGAAWQTHARRAWHELLEAELQRAPMFGAIQRPGKDTSGNPLECWYYYDKENDPDLERAVNLGAFVKPMRNAVRSQKPIFWKKSEYSRATSSAGNGLDPYEDDKLPYSPRSQYGGESTGDESGDARQAKRARKLDSDEAKLRRGSGKNKLGTI</sequence>
<dbReference type="PROSITE" id="PS50006">
    <property type="entry name" value="FHA_DOMAIN"/>
    <property type="match status" value="1"/>
</dbReference>
<dbReference type="EMBL" id="KZ454987">
    <property type="protein sequence ID" value="PKI85760.1"/>
    <property type="molecule type" value="Genomic_DNA"/>
</dbReference>
<dbReference type="InterPro" id="IPR000253">
    <property type="entry name" value="FHA_dom"/>
</dbReference>
<reference evidence="3 4" key="1">
    <citation type="submission" date="2017-10" db="EMBL/GenBank/DDBJ databases">
        <title>A novel species of cold-tolerant Malassezia isolated from bats.</title>
        <authorList>
            <person name="Lorch J.M."/>
            <person name="Palmer J.M."/>
            <person name="Vanderwolf K.J."/>
            <person name="Schmidt K.Z."/>
            <person name="Verant M.L."/>
            <person name="Weller T.J."/>
            <person name="Blehert D.S."/>
        </authorList>
    </citation>
    <scope>NUCLEOTIDE SEQUENCE [LARGE SCALE GENOMIC DNA]</scope>
    <source>
        <strain evidence="3 4">NWHC:44797-103</strain>
    </source>
</reference>
<dbReference type="AlphaFoldDB" id="A0A2N1JGT9"/>
<dbReference type="STRING" id="2020962.A0A2N1JGT9"/>
<dbReference type="SMART" id="SM00240">
    <property type="entry name" value="FHA"/>
    <property type="match status" value="1"/>
</dbReference>
<feature type="compositionally biased region" description="Basic and acidic residues" evidence="1">
    <location>
        <begin position="532"/>
        <end position="550"/>
    </location>
</feature>
<keyword evidence="4" id="KW-1185">Reference proteome</keyword>
<protein>
    <recommendedName>
        <fullName evidence="2">FHA domain-containing protein</fullName>
    </recommendedName>
</protein>
<dbReference type="SUPFAM" id="SSF49879">
    <property type="entry name" value="SMAD/FHA domain"/>
    <property type="match status" value="1"/>
</dbReference>
<gene>
    <name evidence="3" type="ORF">MVES_000035</name>
</gene>
<proteinExistence type="predicted"/>